<protein>
    <submittedName>
        <fullName evidence="1">Uncharacterized protein</fullName>
    </submittedName>
</protein>
<name>A0A0L6UI95_9BASI</name>
<organism evidence="1 2">
    <name type="scientific">Puccinia sorghi</name>
    <dbReference type="NCBI Taxonomy" id="27349"/>
    <lineage>
        <taxon>Eukaryota</taxon>
        <taxon>Fungi</taxon>
        <taxon>Dikarya</taxon>
        <taxon>Basidiomycota</taxon>
        <taxon>Pucciniomycotina</taxon>
        <taxon>Pucciniomycetes</taxon>
        <taxon>Pucciniales</taxon>
        <taxon>Pucciniaceae</taxon>
        <taxon>Puccinia</taxon>
    </lineage>
</organism>
<proteinExistence type="predicted"/>
<keyword evidence="2" id="KW-1185">Reference proteome</keyword>
<evidence type="ECO:0000313" key="2">
    <source>
        <dbReference type="Proteomes" id="UP000037035"/>
    </source>
</evidence>
<evidence type="ECO:0000313" key="1">
    <source>
        <dbReference type="EMBL" id="KNZ48279.1"/>
    </source>
</evidence>
<dbReference type="AlphaFoldDB" id="A0A0L6UI95"/>
<gene>
    <name evidence="1" type="ORF">VP01_577g5</name>
</gene>
<dbReference type="Proteomes" id="UP000037035">
    <property type="component" value="Unassembled WGS sequence"/>
</dbReference>
<sequence>MGNHHWIFSNKKWAANSGYLIYLDLQEAMINCLKLYNSLNFQKFLIKNDIKFNIIHDMGTKKGIHFCFIVVSFFSINNDFNYFFQHLLQLNIGASLLQEDMDKDDDSFEDGKKK</sequence>
<dbReference type="VEuPathDB" id="FungiDB:VP01_577g5"/>
<comment type="caution">
    <text evidence="1">The sequence shown here is derived from an EMBL/GenBank/DDBJ whole genome shotgun (WGS) entry which is preliminary data.</text>
</comment>
<reference evidence="1 2" key="1">
    <citation type="submission" date="2015-08" db="EMBL/GenBank/DDBJ databases">
        <title>Next Generation Sequencing and Analysis of the Genome of Puccinia sorghi L Schw, the Causal Agent of Maize Common Rust.</title>
        <authorList>
            <person name="Rochi L."/>
            <person name="Burguener G."/>
            <person name="Darino M."/>
            <person name="Turjanski A."/>
            <person name="Kreff E."/>
            <person name="Dieguez M.J."/>
            <person name="Sacco F."/>
        </authorList>
    </citation>
    <scope>NUCLEOTIDE SEQUENCE [LARGE SCALE GENOMIC DNA]</scope>
    <source>
        <strain evidence="1 2">RO10H11247</strain>
    </source>
</reference>
<dbReference type="EMBL" id="LAVV01011029">
    <property type="protein sequence ID" value="KNZ48279.1"/>
    <property type="molecule type" value="Genomic_DNA"/>
</dbReference>
<accession>A0A0L6UI95</accession>